<organism evidence="2 3">
    <name type="scientific">Armillaria solidipes</name>
    <dbReference type="NCBI Taxonomy" id="1076256"/>
    <lineage>
        <taxon>Eukaryota</taxon>
        <taxon>Fungi</taxon>
        <taxon>Dikarya</taxon>
        <taxon>Basidiomycota</taxon>
        <taxon>Agaricomycotina</taxon>
        <taxon>Agaricomycetes</taxon>
        <taxon>Agaricomycetidae</taxon>
        <taxon>Agaricales</taxon>
        <taxon>Marasmiineae</taxon>
        <taxon>Physalacriaceae</taxon>
        <taxon>Armillaria</taxon>
    </lineage>
</organism>
<proteinExistence type="predicted"/>
<feature type="compositionally biased region" description="Basic and acidic residues" evidence="1">
    <location>
        <begin position="189"/>
        <end position="231"/>
    </location>
</feature>
<feature type="compositionally biased region" description="Basic and acidic residues" evidence="1">
    <location>
        <begin position="1"/>
        <end position="17"/>
    </location>
</feature>
<feature type="compositionally biased region" description="Polar residues" evidence="1">
    <location>
        <begin position="176"/>
        <end position="187"/>
    </location>
</feature>
<evidence type="ECO:0000313" key="2">
    <source>
        <dbReference type="EMBL" id="PBK66892.1"/>
    </source>
</evidence>
<dbReference type="Proteomes" id="UP000218334">
    <property type="component" value="Unassembled WGS sequence"/>
</dbReference>
<dbReference type="AlphaFoldDB" id="A0A2H3BIN2"/>
<accession>A0A2H3BIN2</accession>
<evidence type="ECO:0000256" key="1">
    <source>
        <dbReference type="SAM" id="MobiDB-lite"/>
    </source>
</evidence>
<name>A0A2H3BIN2_9AGAR</name>
<dbReference type="EMBL" id="KZ293438">
    <property type="protein sequence ID" value="PBK66892.1"/>
    <property type="molecule type" value="Genomic_DNA"/>
</dbReference>
<sequence>MDFFDKRNVDNRDRIVNEDFADPPVAPPAPPAEHHEGLLDRISHALGTGKQDSPVQPVSASPPPEPVSEVPSGILHKLGDALRGVYDEAPAPVPAAQPPPEPKHHSFLEKLVGDHHEDAQQAPSTQAPVPVKEESFMDRLTDKLSDKVHDAPGSVAAAPLPEPESHGLLHKIGSNPRGQTAASTSPPTKAEHEHVLEKLHDAFKSDEAKAAERRAKEEAEQKKREEAERAAHHNIFGKIGDAFHRDEKAPPSPEQSHSVFDKIGVHMLHEELPKPEEQGLRAKVNAALGGGTQTEADEDHLDKAIDFVQQHIFRQGTQSHESFLEQMKDEQIANMVRKQYKEKTGHEFPSSHKTA</sequence>
<feature type="region of interest" description="Disordered" evidence="1">
    <location>
        <begin position="1"/>
        <end position="72"/>
    </location>
</feature>
<feature type="region of interest" description="Disordered" evidence="1">
    <location>
        <begin position="149"/>
        <end position="232"/>
    </location>
</feature>
<evidence type="ECO:0000313" key="3">
    <source>
        <dbReference type="Proteomes" id="UP000218334"/>
    </source>
</evidence>
<protein>
    <submittedName>
        <fullName evidence="2">Uncharacterized protein</fullName>
    </submittedName>
</protein>
<dbReference type="PANTHER" id="PTHR40462:SF1">
    <property type="entry name" value="EXPRESSED PROTEIN"/>
    <property type="match status" value="1"/>
</dbReference>
<keyword evidence="3" id="KW-1185">Reference proteome</keyword>
<gene>
    <name evidence="2" type="ORF">ARMSODRAFT_959559</name>
</gene>
<reference evidence="3" key="1">
    <citation type="journal article" date="2017" name="Nat. Ecol. Evol.">
        <title>Genome expansion and lineage-specific genetic innovations in the forest pathogenic fungi Armillaria.</title>
        <authorList>
            <person name="Sipos G."/>
            <person name="Prasanna A.N."/>
            <person name="Walter M.C."/>
            <person name="O'Connor E."/>
            <person name="Balint B."/>
            <person name="Krizsan K."/>
            <person name="Kiss B."/>
            <person name="Hess J."/>
            <person name="Varga T."/>
            <person name="Slot J."/>
            <person name="Riley R."/>
            <person name="Boka B."/>
            <person name="Rigling D."/>
            <person name="Barry K."/>
            <person name="Lee J."/>
            <person name="Mihaltcheva S."/>
            <person name="LaButti K."/>
            <person name="Lipzen A."/>
            <person name="Waldron R."/>
            <person name="Moloney N.M."/>
            <person name="Sperisen C."/>
            <person name="Kredics L."/>
            <person name="Vagvoelgyi C."/>
            <person name="Patrignani A."/>
            <person name="Fitzpatrick D."/>
            <person name="Nagy I."/>
            <person name="Doyle S."/>
            <person name="Anderson J.B."/>
            <person name="Grigoriev I.V."/>
            <person name="Gueldener U."/>
            <person name="Muensterkoetter M."/>
            <person name="Nagy L.G."/>
        </authorList>
    </citation>
    <scope>NUCLEOTIDE SEQUENCE [LARGE SCALE GENOMIC DNA]</scope>
    <source>
        <strain evidence="3">28-4</strain>
    </source>
</reference>
<dbReference type="PANTHER" id="PTHR40462">
    <property type="entry name" value="CHROMOSOME 1, WHOLE GENOME SHOTGUN SEQUENCE"/>
    <property type="match status" value="1"/>
</dbReference>
<feature type="compositionally biased region" description="Basic and acidic residues" evidence="1">
    <location>
        <begin position="32"/>
        <end position="43"/>
    </location>
</feature>